<comment type="caution">
    <text evidence="1">The sequence shown here is derived from an EMBL/GenBank/DDBJ whole genome shotgun (WGS) entry which is preliminary data.</text>
</comment>
<dbReference type="AlphaFoldDB" id="A0A7M3E1B1"/>
<organism evidence="1 2">
    <name type="scientific">Rhizobium leguminosarum</name>
    <dbReference type="NCBI Taxonomy" id="384"/>
    <lineage>
        <taxon>Bacteria</taxon>
        <taxon>Pseudomonadati</taxon>
        <taxon>Pseudomonadota</taxon>
        <taxon>Alphaproteobacteria</taxon>
        <taxon>Hyphomicrobiales</taxon>
        <taxon>Rhizobiaceae</taxon>
        <taxon>Rhizobium/Agrobacterium group</taxon>
        <taxon>Rhizobium</taxon>
    </lineage>
</organism>
<dbReference type="EMBL" id="SIOP01000001">
    <property type="protein sequence ID" value="TAY54712.1"/>
    <property type="molecule type" value="Genomic_DNA"/>
</dbReference>
<name>A0A7M3E1B1_RHILE</name>
<accession>A0A7M3E1B1</accession>
<sequence length="71" mass="8115">MNELRERLWTAGNRCNAIARAYIAIEIKNQARGRSLARQLWAIPRLMEYSVNPITWRRQRTASSSVSIAGA</sequence>
<reference evidence="1 2" key="1">
    <citation type="submission" date="2019-02" db="EMBL/GenBank/DDBJ databases">
        <title>The genomic architecture of introgression among sibling species of bacteria.</title>
        <authorList>
            <person name="Cavassim M.I.A."/>
            <person name="Moeskjaer S."/>
            <person name="Moslemi C."/>
            <person name="Fields B."/>
            <person name="Bachmann A."/>
            <person name="Vilhjalmsson B."/>
            <person name="Schierup M.H."/>
            <person name="Young J.P.W."/>
            <person name="Andersen S.U."/>
        </authorList>
    </citation>
    <scope>NUCLEOTIDE SEQUENCE [LARGE SCALE GENOMIC DNA]</scope>
    <source>
        <strain evidence="1 2">SM135B</strain>
    </source>
</reference>
<proteinExistence type="predicted"/>
<evidence type="ECO:0000313" key="1">
    <source>
        <dbReference type="EMBL" id="TAY54712.1"/>
    </source>
</evidence>
<evidence type="ECO:0000313" key="2">
    <source>
        <dbReference type="Proteomes" id="UP000292974"/>
    </source>
</evidence>
<gene>
    <name evidence="1" type="ORF">ELH90_25390</name>
</gene>
<protein>
    <submittedName>
        <fullName evidence="1">Uncharacterized protein</fullName>
    </submittedName>
</protein>
<dbReference type="Proteomes" id="UP000292974">
    <property type="component" value="Unassembled WGS sequence"/>
</dbReference>